<evidence type="ECO:0000313" key="3">
    <source>
        <dbReference type="EMBL" id="QDZ22197.1"/>
    </source>
</evidence>
<feature type="region of interest" description="Disordered" evidence="1">
    <location>
        <begin position="1"/>
        <end position="32"/>
    </location>
</feature>
<dbReference type="PANTHER" id="PTHR21666:SF290">
    <property type="entry name" value="PEPTIDASE M23 DOMAIN PROTEIN"/>
    <property type="match status" value="1"/>
</dbReference>
<evidence type="ECO:0000313" key="4">
    <source>
        <dbReference type="Proteomes" id="UP000316726"/>
    </source>
</evidence>
<keyword evidence="4" id="KW-1185">Reference proteome</keyword>
<reference evidence="3 4" key="1">
    <citation type="submission" date="2018-07" db="EMBL/GenBank/DDBJ databases">
        <title>The complete nuclear genome of the prasinophyte Chloropicon primus (CCMP1205).</title>
        <authorList>
            <person name="Pombert J.-F."/>
            <person name="Otis C."/>
            <person name="Turmel M."/>
            <person name="Lemieux C."/>
        </authorList>
    </citation>
    <scope>NUCLEOTIDE SEQUENCE [LARGE SCALE GENOMIC DNA]</scope>
    <source>
        <strain evidence="3 4">CCMP1205</strain>
    </source>
</reference>
<dbReference type="InterPro" id="IPR011055">
    <property type="entry name" value="Dup_hybrid_motif"/>
</dbReference>
<dbReference type="Pfam" id="PF01551">
    <property type="entry name" value="Peptidase_M23"/>
    <property type="match status" value="1"/>
</dbReference>
<proteinExistence type="predicted"/>
<name>A0A5B8MP58_9CHLO</name>
<dbReference type="EMBL" id="CP031040">
    <property type="protein sequence ID" value="QDZ22197.1"/>
    <property type="molecule type" value="Genomic_DNA"/>
</dbReference>
<protein>
    <recommendedName>
        <fullName evidence="2">M23ase beta-sheet core domain-containing protein</fullName>
    </recommendedName>
</protein>
<dbReference type="InterPro" id="IPR016047">
    <property type="entry name" value="M23ase_b-sheet_dom"/>
</dbReference>
<organism evidence="3 4">
    <name type="scientific">Chloropicon primus</name>
    <dbReference type="NCBI Taxonomy" id="1764295"/>
    <lineage>
        <taxon>Eukaryota</taxon>
        <taxon>Viridiplantae</taxon>
        <taxon>Chlorophyta</taxon>
        <taxon>Chloropicophyceae</taxon>
        <taxon>Chloropicales</taxon>
        <taxon>Chloropicaceae</taxon>
        <taxon>Chloropicon</taxon>
    </lineage>
</organism>
<dbReference type="AlphaFoldDB" id="A0A5B8MP58"/>
<sequence>MAQRANRGRATGTARREDSKEAKGKGPVGGFWTEERGRKLRSVVHRLATARLGGAKREPDVYVTSTLPVQGQTVAVFVSLAKPRTPFGWVQRSLCTFAHDSLVCVTFDGKPVPSYPVKRSKTKRNYPIYRALIPTTPADPPGERVLEVRVLDGCFRPMKIPCTIQKQAFGTQHIWLGKDKSGLLADRRRKWKKEDSMVRAWQHLETREQMWDGPFIAPSDGVITTQYGQQRYYNGKFAENYFHKGLDYGADKGAAVSSPAAGRVVLVGKEDRGFKLHGNCIGLDHGQGVASMFMHLDEVRVKVGSRVSKGQTLGTIGDTGIATGPHLHWGLFVHGSCVDPYVWMNKSKGHRLLF</sequence>
<accession>A0A5B8MP58</accession>
<evidence type="ECO:0000256" key="1">
    <source>
        <dbReference type="SAM" id="MobiDB-lite"/>
    </source>
</evidence>
<feature type="compositionally biased region" description="Basic and acidic residues" evidence="1">
    <location>
        <begin position="14"/>
        <end position="24"/>
    </location>
</feature>
<dbReference type="STRING" id="1764295.A0A5B8MP58"/>
<dbReference type="Proteomes" id="UP000316726">
    <property type="component" value="Chromosome 7"/>
</dbReference>
<dbReference type="PANTHER" id="PTHR21666">
    <property type="entry name" value="PEPTIDASE-RELATED"/>
    <property type="match status" value="1"/>
</dbReference>
<feature type="domain" description="M23ase beta-sheet core" evidence="2">
    <location>
        <begin position="242"/>
        <end position="340"/>
    </location>
</feature>
<dbReference type="CDD" id="cd12797">
    <property type="entry name" value="M23_peptidase"/>
    <property type="match status" value="1"/>
</dbReference>
<feature type="compositionally biased region" description="Low complexity" evidence="1">
    <location>
        <begin position="1"/>
        <end position="13"/>
    </location>
</feature>
<evidence type="ECO:0000259" key="2">
    <source>
        <dbReference type="Pfam" id="PF01551"/>
    </source>
</evidence>
<gene>
    <name evidence="3" type="ORF">A3770_07p47150</name>
</gene>
<dbReference type="SUPFAM" id="SSF51261">
    <property type="entry name" value="Duplicated hybrid motif"/>
    <property type="match status" value="1"/>
</dbReference>
<dbReference type="GO" id="GO:0004222">
    <property type="term" value="F:metalloendopeptidase activity"/>
    <property type="evidence" value="ECO:0007669"/>
    <property type="project" value="TreeGrafter"/>
</dbReference>
<dbReference type="Gene3D" id="2.70.70.10">
    <property type="entry name" value="Glucose Permease (Domain IIA)"/>
    <property type="match status" value="1"/>
</dbReference>
<dbReference type="OrthoDB" id="2020243at2759"/>
<dbReference type="InterPro" id="IPR050570">
    <property type="entry name" value="Cell_wall_metabolism_enzyme"/>
</dbReference>